<dbReference type="AlphaFoldDB" id="A0A411DST7"/>
<protein>
    <recommendedName>
        <fullName evidence="2">Leucine-rich repeat domain-containing protein</fullName>
    </recommendedName>
</protein>
<dbReference type="SUPFAM" id="SSF52058">
    <property type="entry name" value="L domain-like"/>
    <property type="match status" value="1"/>
</dbReference>
<reference evidence="1" key="1">
    <citation type="submission" date="2019-01" db="EMBL/GenBank/DDBJ databases">
        <title>Whole Genome Sequencing for Putative Detection of Antimicrobial Resistance and Potential Virulence Factors in Chryseobacterium indologenes isolated from Nile Tilapia in Tanzania.</title>
        <authorList>
            <person name="Mwega E."/>
            <person name="Mutoloki S."/>
            <person name="Mugimba K."/>
            <person name="Colquhoun D."/>
            <person name="Mdegela R."/>
            <person name="Evensen O."/>
            <person name="Wasteson Y."/>
        </authorList>
    </citation>
    <scope>NUCLEOTIDE SEQUENCE [LARGE SCALE GENOMIC DNA]</scope>
    <source>
        <strain evidence="1">StR 01</strain>
    </source>
</reference>
<name>A0A411DST7_CHRID</name>
<evidence type="ECO:0008006" key="2">
    <source>
        <dbReference type="Google" id="ProtNLM"/>
    </source>
</evidence>
<evidence type="ECO:0000313" key="1">
    <source>
        <dbReference type="EMBL" id="QBA23442.1"/>
    </source>
</evidence>
<dbReference type="Gene3D" id="3.80.10.10">
    <property type="entry name" value="Ribonuclease Inhibitor"/>
    <property type="match status" value="1"/>
</dbReference>
<dbReference type="InterPro" id="IPR032675">
    <property type="entry name" value="LRR_dom_sf"/>
</dbReference>
<organism evidence="1">
    <name type="scientific">Chryseobacterium indologenes</name>
    <name type="common">Flavobacterium indologenes</name>
    <dbReference type="NCBI Taxonomy" id="253"/>
    <lineage>
        <taxon>Bacteria</taxon>
        <taxon>Pseudomonadati</taxon>
        <taxon>Bacteroidota</taxon>
        <taxon>Flavobacteriia</taxon>
        <taxon>Flavobacteriales</taxon>
        <taxon>Weeksellaceae</taxon>
        <taxon>Chryseobacterium group</taxon>
        <taxon>Chryseobacterium</taxon>
    </lineage>
</organism>
<dbReference type="EMBL" id="CP035532">
    <property type="protein sequence ID" value="QBA23442.1"/>
    <property type="molecule type" value="Genomic_DNA"/>
</dbReference>
<accession>A0A411DST7</accession>
<sequence>MEKYKVDFGETSHFKGITISYDHIEEGLDFAQKNNINEVCISTDDIDTKQVVNFDFLKGRNFITTFHWLVPLAKKSNITGLYNLSGLEDFRWSAGTDFNLDLSKIPNLKILNIGYYKGLEGWENLKSLNRLLIGNVKTEDLSFLSETVNLEFLRIIRGTFISVKGIEKCSKLKTVFIQSCNSLIHVKETIKQMKSIENLLLEKCKNVDLEGIELLGLKNISVI</sequence>
<gene>
    <name evidence="1" type="ORF">EU348_20605</name>
</gene>
<proteinExistence type="predicted"/>